<dbReference type="PROSITE" id="PS50206">
    <property type="entry name" value="RHODANESE_3"/>
    <property type="match status" value="1"/>
</dbReference>
<evidence type="ECO:0000256" key="1">
    <source>
        <dbReference type="SAM" id="SignalP"/>
    </source>
</evidence>
<dbReference type="Pfam" id="PF00581">
    <property type="entry name" value="Rhodanese"/>
    <property type="match status" value="1"/>
</dbReference>
<feature type="domain" description="Rhodanese" evidence="2">
    <location>
        <begin position="59"/>
        <end position="121"/>
    </location>
</feature>
<evidence type="ECO:0000313" key="3">
    <source>
        <dbReference type="EMBL" id="EGJ49822.1"/>
    </source>
</evidence>
<dbReference type="EMBL" id="CP003221">
    <property type="protein sequence ID" value="EGJ49822.1"/>
    <property type="molecule type" value="Genomic_DNA"/>
</dbReference>
<dbReference type="InterPro" id="IPR036873">
    <property type="entry name" value="Rhodanese-like_dom_sf"/>
</dbReference>
<proteinExistence type="predicted"/>
<dbReference type="AlphaFoldDB" id="F3Z0C0"/>
<dbReference type="HOGENOM" id="CLU_2011557_0_0_7"/>
<dbReference type="eggNOG" id="COG0607">
    <property type="taxonomic scope" value="Bacteria"/>
</dbReference>
<dbReference type="RefSeq" id="WP_014259608.1">
    <property type="nucleotide sequence ID" value="NC_016629.1"/>
</dbReference>
<name>F3Z0C0_DESAF</name>
<keyword evidence="4" id="KW-1185">Reference proteome</keyword>
<gene>
    <name evidence="3" type="ORF">Desaf_1485</name>
</gene>
<dbReference type="SUPFAM" id="SSF52821">
    <property type="entry name" value="Rhodanese/Cell cycle control phosphatase"/>
    <property type="match status" value="1"/>
</dbReference>
<accession>F3Z0C0</accession>
<dbReference type="Gene3D" id="3.40.250.10">
    <property type="entry name" value="Rhodanese-like domain"/>
    <property type="match status" value="1"/>
</dbReference>
<protein>
    <submittedName>
        <fullName evidence="3">Rhodanese-like protein</fullName>
    </submittedName>
</protein>
<feature type="signal peptide" evidence="1">
    <location>
        <begin position="1"/>
        <end position="27"/>
    </location>
</feature>
<organism evidence="3 4">
    <name type="scientific">Desulfocurvibacter africanus subsp. africanus str. Walvis Bay</name>
    <dbReference type="NCBI Taxonomy" id="690850"/>
    <lineage>
        <taxon>Bacteria</taxon>
        <taxon>Pseudomonadati</taxon>
        <taxon>Thermodesulfobacteriota</taxon>
        <taxon>Desulfovibrionia</taxon>
        <taxon>Desulfovibrionales</taxon>
        <taxon>Desulfovibrionaceae</taxon>
        <taxon>Desulfocurvibacter</taxon>
    </lineage>
</organism>
<dbReference type="CDD" id="cd00158">
    <property type="entry name" value="RHOD"/>
    <property type="match status" value="1"/>
</dbReference>
<keyword evidence="1" id="KW-0732">Signal</keyword>
<dbReference type="Proteomes" id="UP000007844">
    <property type="component" value="Chromosome"/>
</dbReference>
<reference evidence="3 4" key="1">
    <citation type="journal article" date="2011" name="J. Bacteriol.">
        <title>Genome sequence of the mercury-methylating and pleomorphic Desulfovibrio africanus Strain Walvis Bay.</title>
        <authorList>
            <person name="Brown S.D."/>
            <person name="Wall J.D."/>
            <person name="Kucken A.M."/>
            <person name="Gilmour C.C."/>
            <person name="Podar M."/>
            <person name="Brandt C.C."/>
            <person name="Teshima H."/>
            <person name="Detter J.C."/>
            <person name="Han C.S."/>
            <person name="Land M.L."/>
            <person name="Lucas S."/>
            <person name="Han J."/>
            <person name="Pennacchio L."/>
            <person name="Nolan M."/>
            <person name="Pitluck S."/>
            <person name="Woyke T."/>
            <person name="Goodwin L."/>
            <person name="Palumbo A.V."/>
            <person name="Elias D.A."/>
        </authorList>
    </citation>
    <scope>NUCLEOTIDE SEQUENCE [LARGE SCALE GENOMIC DNA]</scope>
    <source>
        <strain evidence="3 4">Walvis Bay</strain>
    </source>
</reference>
<feature type="chain" id="PRO_5003303279" evidence="1">
    <location>
        <begin position="28"/>
        <end position="123"/>
    </location>
</feature>
<evidence type="ECO:0000313" key="4">
    <source>
        <dbReference type="Proteomes" id="UP000007844"/>
    </source>
</evidence>
<dbReference type="STRING" id="690850.Desaf_1485"/>
<evidence type="ECO:0000259" key="2">
    <source>
        <dbReference type="PROSITE" id="PS50206"/>
    </source>
</evidence>
<dbReference type="KEGG" id="daf:Desaf_1485"/>
<sequence precursor="true">MTAHQRTPLAILWSILAVIFFSDAAQASPRPAWWADAQAQASNDGYVLVDGGEMEVLRREGRALLMDVRPDYEFAMGHVPGAINMEFHLGDQHELPMNRAKRLAELLGPDHGRTIVIYCRSFM</sequence>
<dbReference type="InterPro" id="IPR001763">
    <property type="entry name" value="Rhodanese-like_dom"/>
</dbReference>